<gene>
    <name evidence="2" type="ORF">JCM15548_12767</name>
</gene>
<dbReference type="Gene3D" id="2.60.120.1350">
    <property type="entry name" value="Protein of unknown function DUF4465"/>
    <property type="match status" value="1"/>
</dbReference>
<dbReference type="Pfam" id="PF16820">
    <property type="entry name" value="PKD_3"/>
    <property type="match status" value="1"/>
</dbReference>
<dbReference type="OrthoDB" id="975232at2"/>
<comment type="caution">
    <text evidence="2">The sequence shown here is derived from an EMBL/GenBank/DDBJ whole genome shotgun (WGS) entry which is preliminary data.</text>
</comment>
<evidence type="ECO:0000313" key="2">
    <source>
        <dbReference type="EMBL" id="GAO30493.1"/>
    </source>
</evidence>
<evidence type="ECO:0000259" key="1">
    <source>
        <dbReference type="Pfam" id="PF16820"/>
    </source>
</evidence>
<evidence type="ECO:0000313" key="3">
    <source>
        <dbReference type="Proteomes" id="UP000032900"/>
    </source>
</evidence>
<dbReference type="EMBL" id="BAZW01000024">
    <property type="protein sequence ID" value="GAO30493.1"/>
    <property type="molecule type" value="Genomic_DNA"/>
</dbReference>
<sequence length="294" mass="32859">MPDEGFELEVNDSLLLSPKITYEVNASYTWLLNDQEISTEKELLHISKELGKTNYQFVVRTDYGSDTLSILISTIQLIDFNDLILAENTYQLATPDENGALVSEGAVFPGYGSTEQTWTGFALSNLYSQSITEEPSPFSAFAPAAAKNNFLIYLQPMADQNAGFAFENGAMHQLSSLSVTNSTLTYLLMLYGTDDIPRFGDTTDGRDPLDWFLLSIEGYDADGNKTGEVEFYLADYRFENKKRNYLIKEWSAVDLNPLGRVNEVRLILSSSQNTESGEIQTLPLIAIDNIKIIE</sequence>
<feature type="domain" description="Bacteroidetes PKD-like" evidence="1">
    <location>
        <begin position="2"/>
        <end position="57"/>
    </location>
</feature>
<accession>A0A0E9LYX9</accession>
<dbReference type="AlphaFoldDB" id="A0A0E9LYX9"/>
<proteinExistence type="predicted"/>
<keyword evidence="3" id="KW-1185">Reference proteome</keyword>
<dbReference type="RefSeq" id="WP_062125530.1">
    <property type="nucleotide sequence ID" value="NZ_BAZW01000024.1"/>
</dbReference>
<dbReference type="InterPro" id="IPR041696">
    <property type="entry name" value="PKD_3"/>
</dbReference>
<protein>
    <submittedName>
        <fullName evidence="2">Probable aggregation factor core protein MAFp3, isoform E</fullName>
    </submittedName>
</protein>
<dbReference type="Pfam" id="PF14717">
    <property type="entry name" value="DUF4465"/>
    <property type="match status" value="1"/>
</dbReference>
<dbReference type="STRING" id="1236989.JCM15548_12767"/>
<reference evidence="2 3" key="1">
    <citation type="journal article" date="2015" name="Microbes Environ.">
        <title>Distribution and evolution of nitrogen fixation genes in the phylum bacteroidetes.</title>
        <authorList>
            <person name="Inoue J."/>
            <person name="Oshima K."/>
            <person name="Suda W."/>
            <person name="Sakamoto M."/>
            <person name="Iino T."/>
            <person name="Noda S."/>
            <person name="Hongoh Y."/>
            <person name="Hattori M."/>
            <person name="Ohkuma M."/>
        </authorList>
    </citation>
    <scope>NUCLEOTIDE SEQUENCE [LARGE SCALE GENOMIC DNA]</scope>
    <source>
        <strain evidence="2">JCM 15548</strain>
    </source>
</reference>
<organism evidence="2 3">
    <name type="scientific">Geofilum rubicundum JCM 15548</name>
    <dbReference type="NCBI Taxonomy" id="1236989"/>
    <lineage>
        <taxon>Bacteria</taxon>
        <taxon>Pseudomonadati</taxon>
        <taxon>Bacteroidota</taxon>
        <taxon>Bacteroidia</taxon>
        <taxon>Marinilabiliales</taxon>
        <taxon>Marinilabiliaceae</taxon>
        <taxon>Geofilum</taxon>
    </lineage>
</organism>
<dbReference type="InterPro" id="IPR027828">
    <property type="entry name" value="DUF4465"/>
</dbReference>
<dbReference type="Proteomes" id="UP000032900">
    <property type="component" value="Unassembled WGS sequence"/>
</dbReference>
<name>A0A0E9LYX9_9BACT</name>